<dbReference type="OrthoDB" id="894254at2"/>
<feature type="region of interest" description="Disordered" evidence="1">
    <location>
        <begin position="1"/>
        <end position="78"/>
    </location>
</feature>
<dbReference type="RefSeq" id="WP_149098511.1">
    <property type="nucleotide sequence ID" value="NZ_BMMG01000003.1"/>
</dbReference>
<organism evidence="2 4">
    <name type="scientific">Rufibacter glacialis</name>
    <dbReference type="NCBI Taxonomy" id="1259555"/>
    <lineage>
        <taxon>Bacteria</taxon>
        <taxon>Pseudomonadati</taxon>
        <taxon>Bacteroidota</taxon>
        <taxon>Cytophagia</taxon>
        <taxon>Cytophagales</taxon>
        <taxon>Hymenobacteraceae</taxon>
        <taxon>Rufibacter</taxon>
    </lineage>
</organism>
<evidence type="ECO:0000313" key="3">
    <source>
        <dbReference type="EMBL" id="MFA1770489.1"/>
    </source>
</evidence>
<dbReference type="EMBL" id="VKKZ01000020">
    <property type="protein sequence ID" value="KAA6434568.1"/>
    <property type="molecule type" value="Genomic_DNA"/>
</dbReference>
<evidence type="ECO:0000256" key="1">
    <source>
        <dbReference type="SAM" id="MobiDB-lite"/>
    </source>
</evidence>
<gene>
    <name evidence="3" type="ORF">ACD591_04240</name>
    <name evidence="2" type="ORF">FOE74_10305</name>
</gene>
<comment type="caution">
    <text evidence="2">The sequence shown here is derived from an EMBL/GenBank/DDBJ whole genome shotgun (WGS) entry which is preliminary data.</text>
</comment>
<evidence type="ECO:0000313" key="4">
    <source>
        <dbReference type="Proteomes" id="UP000323866"/>
    </source>
</evidence>
<evidence type="ECO:0000313" key="5">
    <source>
        <dbReference type="Proteomes" id="UP001570846"/>
    </source>
</evidence>
<reference evidence="2 4" key="1">
    <citation type="submission" date="2019-07" db="EMBL/GenBank/DDBJ databases">
        <authorList>
            <person name="Qu J.-H."/>
        </authorList>
    </citation>
    <scope>NUCLEOTIDE SEQUENCE [LARGE SCALE GENOMIC DNA]</scope>
    <source>
        <strain evidence="2 4">MDT1-10-3</strain>
    </source>
</reference>
<proteinExistence type="predicted"/>
<keyword evidence="5" id="KW-1185">Reference proteome</keyword>
<reference evidence="2 4" key="2">
    <citation type="submission" date="2019-09" db="EMBL/GenBank/DDBJ databases">
        <title>A bacterium isolated from glacier soil.</title>
        <authorList>
            <person name="Liu Q."/>
        </authorList>
    </citation>
    <scope>NUCLEOTIDE SEQUENCE [LARGE SCALE GENOMIC DNA]</scope>
    <source>
        <strain evidence="2 4">MDT1-10-3</strain>
    </source>
</reference>
<reference evidence="3 5" key="3">
    <citation type="submission" date="2024-08" db="EMBL/GenBank/DDBJ databases">
        <authorList>
            <person name="Wei W."/>
        </authorList>
    </citation>
    <scope>NUCLEOTIDE SEQUENCE [LARGE SCALE GENOMIC DNA]</scope>
    <source>
        <strain evidence="3 5">XU2</strain>
    </source>
</reference>
<protein>
    <submittedName>
        <fullName evidence="2">Uncharacterized protein</fullName>
    </submittedName>
</protein>
<dbReference type="EMBL" id="JBGOGF010000002">
    <property type="protein sequence ID" value="MFA1770489.1"/>
    <property type="molecule type" value="Genomic_DNA"/>
</dbReference>
<evidence type="ECO:0000313" key="2">
    <source>
        <dbReference type="EMBL" id="KAA6434568.1"/>
    </source>
</evidence>
<dbReference type="Proteomes" id="UP001570846">
    <property type="component" value="Unassembled WGS sequence"/>
</dbReference>
<dbReference type="AlphaFoldDB" id="A0A5M8QH72"/>
<sequence length="78" mass="8169">MSTEKNKNLENNQNTESNQPEAGRVPEAIGKLPLPTDVNDDPSYIEDSPGVVPSASGRRGNISVEDGGNVEGSSTGSR</sequence>
<feature type="compositionally biased region" description="Polar residues" evidence="1">
    <location>
        <begin position="9"/>
        <end position="20"/>
    </location>
</feature>
<name>A0A5M8QH72_9BACT</name>
<dbReference type="Proteomes" id="UP000323866">
    <property type="component" value="Unassembled WGS sequence"/>
</dbReference>
<accession>A0A5M8QH72</accession>